<dbReference type="Proteomes" id="UP001591681">
    <property type="component" value="Unassembled WGS sequence"/>
</dbReference>
<evidence type="ECO:0000256" key="1">
    <source>
        <dbReference type="SAM" id="MobiDB-lite"/>
    </source>
</evidence>
<comment type="caution">
    <text evidence="3">The sequence shown here is derived from an EMBL/GenBank/DDBJ whole genome shotgun (WGS) entry which is preliminary data.</text>
</comment>
<dbReference type="InterPro" id="IPR000159">
    <property type="entry name" value="RA_dom"/>
</dbReference>
<feature type="domain" description="Ras-associating" evidence="2">
    <location>
        <begin position="1"/>
        <end position="82"/>
    </location>
</feature>
<organism evidence="3 4">
    <name type="scientific">Coilia grayii</name>
    <name type="common">Gray's grenadier anchovy</name>
    <dbReference type="NCBI Taxonomy" id="363190"/>
    <lineage>
        <taxon>Eukaryota</taxon>
        <taxon>Metazoa</taxon>
        <taxon>Chordata</taxon>
        <taxon>Craniata</taxon>
        <taxon>Vertebrata</taxon>
        <taxon>Euteleostomi</taxon>
        <taxon>Actinopterygii</taxon>
        <taxon>Neopterygii</taxon>
        <taxon>Teleostei</taxon>
        <taxon>Clupei</taxon>
        <taxon>Clupeiformes</taxon>
        <taxon>Clupeoidei</taxon>
        <taxon>Engraulidae</taxon>
        <taxon>Coilinae</taxon>
        <taxon>Coilia</taxon>
    </lineage>
</organism>
<sequence length="462" mass="51348">MELKVWVDGVVRVVCGLSQETSCQDVVIALAQAIGQTGRYVLIQRLRDTERQLLATERPLESLAKLGQHGGEVQFFLRRTGPSSSDGSGSERSLTLPRPSPTTEGDPPKRREPRKSLTFNLGPSSSPRAKPKDIRKSLPSDSPEQRASPSPVPHTPSPPPLPKASTGPSKEEVFRHVLQQQEALAALQAQLEGLERESRAWEQPSPSASSLGSGSAAEQPPPDQQGELERLEETAQRNQAELAHKDYWEEELRVELEHERSMRRRLGELHAKLDDCGRRLQDFNERAERLEQELQKESQAAVAMANGNNGANGNASPEESLGVVKAELQSQQRQGAELEAELSKTESALGKTESLLQARQEEMEELNKELRQCNLQQFIQQTGVVPAHSSSRSDLTDQLEQHMELAQLLKERYNMRSPISPPVDSPPRPTAKHFLGHPRNLQNPLVSSLNPEVLTSRESSWR</sequence>
<dbReference type="SUPFAM" id="SSF54236">
    <property type="entry name" value="Ubiquitin-like"/>
    <property type="match status" value="1"/>
</dbReference>
<feature type="region of interest" description="Disordered" evidence="1">
    <location>
        <begin position="78"/>
        <end position="172"/>
    </location>
</feature>
<feature type="compositionally biased region" description="Low complexity" evidence="1">
    <location>
        <begin position="204"/>
        <end position="217"/>
    </location>
</feature>
<evidence type="ECO:0000313" key="4">
    <source>
        <dbReference type="Proteomes" id="UP001591681"/>
    </source>
</evidence>
<feature type="compositionally biased region" description="Polar residues" evidence="1">
    <location>
        <begin position="117"/>
        <end position="127"/>
    </location>
</feature>
<dbReference type="InterPro" id="IPR029071">
    <property type="entry name" value="Ubiquitin-like_domsf"/>
</dbReference>
<dbReference type="PROSITE" id="PS50200">
    <property type="entry name" value="RA"/>
    <property type="match status" value="1"/>
</dbReference>
<dbReference type="Gene3D" id="3.10.20.90">
    <property type="entry name" value="Phosphatidylinositol 3-kinase Catalytic Subunit, Chain A, domain 1"/>
    <property type="match status" value="1"/>
</dbReference>
<name>A0ABD1K395_9TELE</name>
<feature type="compositionally biased region" description="Low complexity" evidence="1">
    <location>
        <begin position="300"/>
        <end position="315"/>
    </location>
</feature>
<feature type="compositionally biased region" description="Polar residues" evidence="1">
    <location>
        <begin position="440"/>
        <end position="450"/>
    </location>
</feature>
<proteinExistence type="predicted"/>
<dbReference type="InterPro" id="IPR048945">
    <property type="entry name" value="RASSF8/10_RA"/>
</dbReference>
<feature type="compositionally biased region" description="Pro residues" evidence="1">
    <location>
        <begin position="150"/>
        <end position="162"/>
    </location>
</feature>
<dbReference type="PANTHER" id="PTHR15286:SF11">
    <property type="entry name" value="RAS ASSOCIATION DOMAIN-CONTAINING PROTEIN 7"/>
    <property type="match status" value="1"/>
</dbReference>
<dbReference type="AlphaFoldDB" id="A0ABD1K395"/>
<dbReference type="InterPro" id="IPR033593">
    <property type="entry name" value="N-RASSF"/>
</dbReference>
<feature type="region of interest" description="Disordered" evidence="1">
    <location>
        <begin position="417"/>
        <end position="462"/>
    </location>
</feature>
<dbReference type="Pfam" id="PF21712">
    <property type="entry name" value="RASSF8-10_RA"/>
    <property type="match status" value="1"/>
</dbReference>
<protein>
    <recommendedName>
        <fullName evidence="2">Ras-associating domain-containing protein</fullName>
    </recommendedName>
</protein>
<dbReference type="PANTHER" id="PTHR15286">
    <property type="entry name" value="RAS-ASSOCIATING DOMAIN CONTAINING PROTEIN"/>
    <property type="match status" value="1"/>
</dbReference>
<dbReference type="EMBL" id="JBHFQA010000009">
    <property type="protein sequence ID" value="KAL2093511.1"/>
    <property type="molecule type" value="Genomic_DNA"/>
</dbReference>
<feature type="compositionally biased region" description="Low complexity" evidence="1">
    <location>
        <begin position="78"/>
        <end position="93"/>
    </location>
</feature>
<reference evidence="3 4" key="1">
    <citation type="submission" date="2024-09" db="EMBL/GenBank/DDBJ databases">
        <title>A chromosome-level genome assembly of Gray's grenadier anchovy, Coilia grayii.</title>
        <authorList>
            <person name="Fu Z."/>
        </authorList>
    </citation>
    <scope>NUCLEOTIDE SEQUENCE [LARGE SCALE GENOMIC DNA]</scope>
    <source>
        <strain evidence="3">G4</strain>
        <tissue evidence="3">Muscle</tissue>
    </source>
</reference>
<feature type="region of interest" description="Disordered" evidence="1">
    <location>
        <begin position="188"/>
        <end position="245"/>
    </location>
</feature>
<feature type="region of interest" description="Disordered" evidence="1">
    <location>
        <begin position="291"/>
        <end position="346"/>
    </location>
</feature>
<evidence type="ECO:0000313" key="3">
    <source>
        <dbReference type="EMBL" id="KAL2093511.1"/>
    </source>
</evidence>
<evidence type="ECO:0000259" key="2">
    <source>
        <dbReference type="PROSITE" id="PS50200"/>
    </source>
</evidence>
<gene>
    <name evidence="3" type="ORF">ACEWY4_010823</name>
</gene>
<dbReference type="SMART" id="SM00314">
    <property type="entry name" value="RA"/>
    <property type="match status" value="1"/>
</dbReference>
<keyword evidence="4" id="KW-1185">Reference proteome</keyword>
<accession>A0ABD1K395</accession>
<feature type="compositionally biased region" description="Pro residues" evidence="1">
    <location>
        <begin position="419"/>
        <end position="429"/>
    </location>
</feature>